<dbReference type="InterPro" id="IPR027417">
    <property type="entry name" value="P-loop_NTPase"/>
</dbReference>
<dbReference type="eggNOG" id="KOG0383">
    <property type="taxonomic scope" value="Eukaryota"/>
</dbReference>
<evidence type="ECO:0000256" key="2">
    <source>
        <dbReference type="ARBA" id="ARBA00022741"/>
    </source>
</evidence>
<dbReference type="PANTHER" id="PTHR45623:SF17">
    <property type="entry name" value="CHROMODOMAIN-HELICASE-DNA-BINDING PROTEIN 3-RELATED"/>
    <property type="match status" value="1"/>
</dbReference>
<reference evidence="7" key="1">
    <citation type="journal article" date="2012" name="Science">
        <title>The Paleozoic origin of enzymatic lignin decomposition reconstructed from 31 fungal genomes.</title>
        <authorList>
            <person name="Floudas D."/>
            <person name="Binder M."/>
            <person name="Riley R."/>
            <person name="Barry K."/>
            <person name="Blanchette R.A."/>
            <person name="Henrissat B."/>
            <person name="Martinez A.T."/>
            <person name="Otillar R."/>
            <person name="Spatafora J.W."/>
            <person name="Yadav J.S."/>
            <person name="Aerts A."/>
            <person name="Benoit I."/>
            <person name="Boyd A."/>
            <person name="Carlson A."/>
            <person name="Copeland A."/>
            <person name="Coutinho P.M."/>
            <person name="de Vries R.P."/>
            <person name="Ferreira P."/>
            <person name="Findley K."/>
            <person name="Foster B."/>
            <person name="Gaskell J."/>
            <person name="Glotzer D."/>
            <person name="Gorecki P."/>
            <person name="Heitman J."/>
            <person name="Hesse C."/>
            <person name="Hori C."/>
            <person name="Igarashi K."/>
            <person name="Jurgens J.A."/>
            <person name="Kallen N."/>
            <person name="Kersten P."/>
            <person name="Kohler A."/>
            <person name="Kuees U."/>
            <person name="Kumar T.K.A."/>
            <person name="Kuo A."/>
            <person name="LaButti K."/>
            <person name="Larrondo L.F."/>
            <person name="Lindquist E."/>
            <person name="Ling A."/>
            <person name="Lombard V."/>
            <person name="Lucas S."/>
            <person name="Lundell T."/>
            <person name="Martin R."/>
            <person name="McLaughlin D.J."/>
            <person name="Morgenstern I."/>
            <person name="Morin E."/>
            <person name="Murat C."/>
            <person name="Nagy L.G."/>
            <person name="Nolan M."/>
            <person name="Ohm R.A."/>
            <person name="Patyshakuliyeva A."/>
            <person name="Rokas A."/>
            <person name="Ruiz-Duenas F.J."/>
            <person name="Sabat G."/>
            <person name="Salamov A."/>
            <person name="Samejima M."/>
            <person name="Schmutz J."/>
            <person name="Slot J.C."/>
            <person name="St John F."/>
            <person name="Stenlid J."/>
            <person name="Sun H."/>
            <person name="Sun S."/>
            <person name="Syed K."/>
            <person name="Tsang A."/>
            <person name="Wiebenga A."/>
            <person name="Young D."/>
            <person name="Pisabarro A."/>
            <person name="Eastwood D.C."/>
            <person name="Martin F."/>
            <person name="Cullen D."/>
            <person name="Grigoriev I.V."/>
            <person name="Hibbett D.S."/>
        </authorList>
    </citation>
    <scope>NUCLEOTIDE SEQUENCE [LARGE SCALE GENOMIC DNA]</scope>
    <source>
        <strain evidence="7">FP-91666</strain>
    </source>
</reference>
<dbReference type="AlphaFoldDB" id="R7RVN5"/>
<dbReference type="GO" id="GO:0005524">
    <property type="term" value="F:ATP binding"/>
    <property type="evidence" value="ECO:0007669"/>
    <property type="project" value="InterPro"/>
</dbReference>
<protein>
    <recommendedName>
        <fullName evidence="5">Helicase ATP-binding domain-containing protein</fullName>
    </recommendedName>
</protein>
<dbReference type="GO" id="GO:0005634">
    <property type="term" value="C:nucleus"/>
    <property type="evidence" value="ECO:0007669"/>
    <property type="project" value="UniProtKB-SubCell"/>
</dbReference>
<keyword evidence="2" id="KW-0547">Nucleotide-binding</keyword>
<feature type="domain" description="Helicase ATP-binding" evidence="5">
    <location>
        <begin position="1"/>
        <end position="107"/>
    </location>
</feature>
<keyword evidence="7" id="KW-1185">Reference proteome</keyword>
<dbReference type="Gene3D" id="3.40.50.10810">
    <property type="entry name" value="Tandem AAA-ATPase domain"/>
    <property type="match status" value="1"/>
</dbReference>
<dbReference type="GO" id="GO:0003682">
    <property type="term" value="F:chromatin binding"/>
    <property type="evidence" value="ECO:0007669"/>
    <property type="project" value="TreeGrafter"/>
</dbReference>
<dbReference type="OrthoDB" id="5857104at2759"/>
<dbReference type="PROSITE" id="PS51192">
    <property type="entry name" value="HELICASE_ATP_BIND_1"/>
    <property type="match status" value="1"/>
</dbReference>
<organism evidence="6 7">
    <name type="scientific">Stereum hirsutum (strain FP-91666)</name>
    <name type="common">White-rot fungus</name>
    <dbReference type="NCBI Taxonomy" id="721885"/>
    <lineage>
        <taxon>Eukaryota</taxon>
        <taxon>Fungi</taxon>
        <taxon>Dikarya</taxon>
        <taxon>Basidiomycota</taxon>
        <taxon>Agaricomycotina</taxon>
        <taxon>Agaricomycetes</taxon>
        <taxon>Russulales</taxon>
        <taxon>Stereaceae</taxon>
        <taxon>Stereum</taxon>
    </lineage>
</organism>
<dbReference type="Gene3D" id="3.40.50.300">
    <property type="entry name" value="P-loop containing nucleotide triphosphate hydrolases"/>
    <property type="match status" value="1"/>
</dbReference>
<dbReference type="EMBL" id="JH687409">
    <property type="protein sequence ID" value="EIM79154.1"/>
    <property type="molecule type" value="Genomic_DNA"/>
</dbReference>
<evidence type="ECO:0000259" key="5">
    <source>
        <dbReference type="PROSITE" id="PS51192"/>
    </source>
</evidence>
<dbReference type="KEGG" id="shs:STEHIDRAFT_33996"/>
<proteinExistence type="predicted"/>
<dbReference type="Proteomes" id="UP000053927">
    <property type="component" value="Unassembled WGS sequence"/>
</dbReference>
<keyword evidence="3" id="KW-0067">ATP-binding</keyword>
<feature type="non-terminal residue" evidence="6">
    <location>
        <position position="289"/>
    </location>
</feature>
<dbReference type="GO" id="GO:0042393">
    <property type="term" value="F:histone binding"/>
    <property type="evidence" value="ECO:0007669"/>
    <property type="project" value="TreeGrafter"/>
</dbReference>
<dbReference type="GO" id="GO:0016887">
    <property type="term" value="F:ATP hydrolysis activity"/>
    <property type="evidence" value="ECO:0007669"/>
    <property type="project" value="TreeGrafter"/>
</dbReference>
<dbReference type="SUPFAM" id="SSF52540">
    <property type="entry name" value="P-loop containing nucleoside triphosphate hydrolases"/>
    <property type="match status" value="2"/>
</dbReference>
<comment type="subcellular location">
    <subcellularLocation>
        <location evidence="1">Nucleus</location>
    </subcellularLocation>
</comment>
<accession>R7RVN5</accession>
<dbReference type="GO" id="GO:0140658">
    <property type="term" value="F:ATP-dependent chromatin remodeler activity"/>
    <property type="evidence" value="ECO:0007669"/>
    <property type="project" value="TreeGrafter"/>
</dbReference>
<dbReference type="Pfam" id="PF00176">
    <property type="entry name" value="SNF2-rel_dom"/>
    <property type="match status" value="1"/>
</dbReference>
<dbReference type="GO" id="GO:0000785">
    <property type="term" value="C:chromatin"/>
    <property type="evidence" value="ECO:0007669"/>
    <property type="project" value="TreeGrafter"/>
</dbReference>
<evidence type="ECO:0000256" key="3">
    <source>
        <dbReference type="ARBA" id="ARBA00022840"/>
    </source>
</evidence>
<sequence length="289" mass="33139">FYGEAKSREIIKRYELRHSQPTAGTSSLTLHVLVTTYDNVSGSKDFTSVFKNVDRWETLIIDEGQRPYLLFKKLNELNTIHRIIMTGTPLNNNMRELFNLMNFLDPDQWNDLAALEKEYDQENLNEESVKALHERLGPYFLRRVKAEVLKLPPKNDVIVPLSLTPLQKELYKSVLSKNVTLLTSLTRSLGQSVKGASNKSNITNILMELRKCIQHPYLLSPDIEPRGLSQQGTHKRLIAASAKLRLLEVLLPKLKARGHRVLLFSQFVIALDIIEDFINGEGFKYLRLV</sequence>
<dbReference type="GeneID" id="18804493"/>
<dbReference type="PANTHER" id="PTHR45623">
    <property type="entry name" value="CHROMODOMAIN-HELICASE-DNA-BINDING PROTEIN 3-RELATED-RELATED"/>
    <property type="match status" value="1"/>
</dbReference>
<dbReference type="OMA" id="WEYLVID"/>
<evidence type="ECO:0000313" key="7">
    <source>
        <dbReference type="Proteomes" id="UP000053927"/>
    </source>
</evidence>
<evidence type="ECO:0000313" key="6">
    <source>
        <dbReference type="EMBL" id="EIM79154.1"/>
    </source>
</evidence>
<dbReference type="GO" id="GO:0003677">
    <property type="term" value="F:DNA binding"/>
    <property type="evidence" value="ECO:0007669"/>
    <property type="project" value="TreeGrafter"/>
</dbReference>
<name>R7RVN5_STEHR</name>
<evidence type="ECO:0000256" key="4">
    <source>
        <dbReference type="ARBA" id="ARBA00023242"/>
    </source>
</evidence>
<dbReference type="InterPro" id="IPR038718">
    <property type="entry name" value="SNF2-like_sf"/>
</dbReference>
<dbReference type="RefSeq" id="XP_007311751.1">
    <property type="nucleotide sequence ID" value="XM_007311689.1"/>
</dbReference>
<evidence type="ECO:0000256" key="1">
    <source>
        <dbReference type="ARBA" id="ARBA00004123"/>
    </source>
</evidence>
<dbReference type="InterPro" id="IPR000330">
    <property type="entry name" value="SNF2_N"/>
</dbReference>
<dbReference type="InterPro" id="IPR014001">
    <property type="entry name" value="Helicase_ATP-bd"/>
</dbReference>
<keyword evidence="4" id="KW-0539">Nucleus</keyword>
<gene>
    <name evidence="6" type="ORF">STEHIDRAFT_33996</name>
</gene>
<feature type="non-terminal residue" evidence="6">
    <location>
        <position position="1"/>
    </location>
</feature>